<name>A0A9D5HH15_9LILI</name>
<feature type="compositionally biased region" description="Basic residues" evidence="1">
    <location>
        <begin position="27"/>
        <end position="37"/>
    </location>
</feature>
<dbReference type="Proteomes" id="UP001085076">
    <property type="component" value="Miscellaneous, Linkage group lg04"/>
</dbReference>
<dbReference type="AlphaFoldDB" id="A0A9D5HH15"/>
<reference evidence="2" key="1">
    <citation type="submission" date="2021-03" db="EMBL/GenBank/DDBJ databases">
        <authorList>
            <person name="Li Z."/>
            <person name="Yang C."/>
        </authorList>
    </citation>
    <scope>NUCLEOTIDE SEQUENCE</scope>
    <source>
        <strain evidence="2">Dzin_1.0</strain>
        <tissue evidence="2">Leaf</tissue>
    </source>
</reference>
<gene>
    <name evidence="2" type="ORF">J5N97_018078</name>
</gene>
<comment type="caution">
    <text evidence="2">The sequence shown here is derived from an EMBL/GenBank/DDBJ whole genome shotgun (WGS) entry which is preliminary data.</text>
</comment>
<evidence type="ECO:0000256" key="1">
    <source>
        <dbReference type="SAM" id="MobiDB-lite"/>
    </source>
</evidence>
<evidence type="ECO:0000313" key="2">
    <source>
        <dbReference type="EMBL" id="KAJ0976113.1"/>
    </source>
</evidence>
<reference evidence="2" key="2">
    <citation type="journal article" date="2022" name="Hortic Res">
        <title>The genome of Dioscorea zingiberensis sheds light on the biosynthesis, origin and evolution of the medicinally important diosgenin saponins.</title>
        <authorList>
            <person name="Li Y."/>
            <person name="Tan C."/>
            <person name="Li Z."/>
            <person name="Guo J."/>
            <person name="Li S."/>
            <person name="Chen X."/>
            <person name="Wang C."/>
            <person name="Dai X."/>
            <person name="Yang H."/>
            <person name="Song W."/>
            <person name="Hou L."/>
            <person name="Xu J."/>
            <person name="Tong Z."/>
            <person name="Xu A."/>
            <person name="Yuan X."/>
            <person name="Wang W."/>
            <person name="Yang Q."/>
            <person name="Chen L."/>
            <person name="Sun Z."/>
            <person name="Wang K."/>
            <person name="Pan B."/>
            <person name="Chen J."/>
            <person name="Bao Y."/>
            <person name="Liu F."/>
            <person name="Qi X."/>
            <person name="Gang D.R."/>
            <person name="Wen J."/>
            <person name="Li J."/>
        </authorList>
    </citation>
    <scope>NUCLEOTIDE SEQUENCE</scope>
    <source>
        <strain evidence="2">Dzin_1.0</strain>
    </source>
</reference>
<feature type="compositionally biased region" description="Basic and acidic residues" evidence="1">
    <location>
        <begin position="38"/>
        <end position="57"/>
    </location>
</feature>
<dbReference type="EMBL" id="JAGGNH010000004">
    <property type="protein sequence ID" value="KAJ0976113.1"/>
    <property type="molecule type" value="Genomic_DNA"/>
</dbReference>
<feature type="region of interest" description="Disordered" evidence="1">
    <location>
        <begin position="27"/>
        <end position="59"/>
    </location>
</feature>
<organism evidence="2 3">
    <name type="scientific">Dioscorea zingiberensis</name>
    <dbReference type="NCBI Taxonomy" id="325984"/>
    <lineage>
        <taxon>Eukaryota</taxon>
        <taxon>Viridiplantae</taxon>
        <taxon>Streptophyta</taxon>
        <taxon>Embryophyta</taxon>
        <taxon>Tracheophyta</taxon>
        <taxon>Spermatophyta</taxon>
        <taxon>Magnoliopsida</taxon>
        <taxon>Liliopsida</taxon>
        <taxon>Dioscoreales</taxon>
        <taxon>Dioscoreaceae</taxon>
        <taxon>Dioscorea</taxon>
    </lineage>
</organism>
<proteinExistence type="predicted"/>
<evidence type="ECO:0000313" key="3">
    <source>
        <dbReference type="Proteomes" id="UP001085076"/>
    </source>
</evidence>
<sequence>MAYFCVQLRTVDLYLVLYKIIGNMRRLKGQRRKKERRKREEKGKVTEGRGGGRERDQSFALSSRASSATLASILRSLLRLLFPISELFLRLLKQ</sequence>
<accession>A0A9D5HH15</accession>
<protein>
    <submittedName>
        <fullName evidence="2">Uncharacterized protein</fullName>
    </submittedName>
</protein>
<keyword evidence="3" id="KW-1185">Reference proteome</keyword>